<accession>A0A2T8IEX5</accession>
<organism evidence="13">
    <name type="scientific">Panicum hallii</name>
    <dbReference type="NCBI Taxonomy" id="206008"/>
    <lineage>
        <taxon>Eukaryota</taxon>
        <taxon>Viridiplantae</taxon>
        <taxon>Streptophyta</taxon>
        <taxon>Embryophyta</taxon>
        <taxon>Tracheophyta</taxon>
        <taxon>Spermatophyta</taxon>
        <taxon>Magnoliopsida</taxon>
        <taxon>Liliopsida</taxon>
        <taxon>Poales</taxon>
        <taxon>Poaceae</taxon>
        <taxon>PACMAD clade</taxon>
        <taxon>Panicoideae</taxon>
        <taxon>Panicodae</taxon>
        <taxon>Paniceae</taxon>
        <taxon>Panicinae</taxon>
        <taxon>Panicum</taxon>
        <taxon>Panicum sect. Panicum</taxon>
    </lineage>
</organism>
<dbReference type="AlphaFoldDB" id="A0A2T8IEX5"/>
<keyword evidence="6" id="KW-0805">Transcription regulation</keyword>
<evidence type="ECO:0000256" key="2">
    <source>
        <dbReference type="ARBA" id="ARBA00011738"/>
    </source>
</evidence>
<reference evidence="13" key="1">
    <citation type="submission" date="2018-04" db="EMBL/GenBank/DDBJ databases">
        <title>WGS assembly of Panicum hallii.</title>
        <authorList>
            <person name="Lovell J."/>
            <person name="Jenkins J."/>
            <person name="Lowry D."/>
            <person name="Mamidi S."/>
            <person name="Sreedasyam A."/>
            <person name="Weng X."/>
            <person name="Barry K."/>
            <person name="Bonette J."/>
            <person name="Campitelli B."/>
            <person name="Daum C."/>
            <person name="Gordon S."/>
            <person name="Gould B."/>
            <person name="Lipzen A."/>
            <person name="Macqueen A."/>
            <person name="Palacio-Mejia J."/>
            <person name="Plott C."/>
            <person name="Shakirov E."/>
            <person name="Shu S."/>
            <person name="Yoshinaga Y."/>
            <person name="Zane M."/>
            <person name="Rokhsar D."/>
            <person name="Grimwood J."/>
            <person name="Schmutz J."/>
            <person name="Juenger T."/>
        </authorList>
    </citation>
    <scope>NUCLEOTIDE SEQUENCE [LARGE SCALE GENOMIC DNA]</scope>
    <source>
        <strain evidence="13">FIL2</strain>
    </source>
</reference>
<evidence type="ECO:0000256" key="7">
    <source>
        <dbReference type="ARBA" id="ARBA00023125"/>
    </source>
</evidence>
<dbReference type="SUPFAM" id="SSF57667">
    <property type="entry name" value="beta-beta-alpha zinc fingers"/>
    <property type="match status" value="1"/>
</dbReference>
<keyword evidence="8" id="KW-0804">Transcription</keyword>
<dbReference type="InterPro" id="IPR052035">
    <property type="entry name" value="ZnF_BED_domain_contain"/>
</dbReference>
<feature type="compositionally biased region" description="Basic residues" evidence="11">
    <location>
        <begin position="17"/>
        <end position="26"/>
    </location>
</feature>
<evidence type="ECO:0000256" key="5">
    <source>
        <dbReference type="ARBA" id="ARBA00022833"/>
    </source>
</evidence>
<dbReference type="Gramene" id="PVH36198">
    <property type="protein sequence ID" value="PVH36198"/>
    <property type="gene ID" value="PAHAL_6G019600"/>
</dbReference>
<protein>
    <recommendedName>
        <fullName evidence="12">BED-type domain-containing protein</fullName>
    </recommendedName>
</protein>
<feature type="region of interest" description="Disordered" evidence="11">
    <location>
        <begin position="80"/>
        <end position="116"/>
    </location>
</feature>
<dbReference type="InterPro" id="IPR003656">
    <property type="entry name" value="Znf_BED"/>
</dbReference>
<keyword evidence="7" id="KW-0238">DNA-binding</keyword>
<dbReference type="GO" id="GO:0003677">
    <property type="term" value="F:DNA binding"/>
    <property type="evidence" value="ECO:0007669"/>
    <property type="project" value="UniProtKB-KW"/>
</dbReference>
<evidence type="ECO:0000256" key="4">
    <source>
        <dbReference type="ARBA" id="ARBA00022771"/>
    </source>
</evidence>
<dbReference type="InterPro" id="IPR025525">
    <property type="entry name" value="hAT-like_transposase_RNase-H"/>
</dbReference>
<evidence type="ECO:0000259" key="12">
    <source>
        <dbReference type="PROSITE" id="PS50808"/>
    </source>
</evidence>
<keyword evidence="9" id="KW-0539">Nucleus</keyword>
<evidence type="ECO:0000256" key="6">
    <source>
        <dbReference type="ARBA" id="ARBA00023015"/>
    </source>
</evidence>
<dbReference type="InterPro" id="IPR036236">
    <property type="entry name" value="Znf_C2H2_sf"/>
</dbReference>
<dbReference type="Pfam" id="PF05699">
    <property type="entry name" value="Dimer_Tnp_hAT"/>
    <property type="match status" value="1"/>
</dbReference>
<comment type="subcellular location">
    <subcellularLocation>
        <location evidence="1">Nucleus</location>
    </subcellularLocation>
</comment>
<comment type="subunit">
    <text evidence="2">Homodimer.</text>
</comment>
<evidence type="ECO:0000313" key="13">
    <source>
        <dbReference type="EMBL" id="PVH36198.1"/>
    </source>
</evidence>
<dbReference type="PANTHER" id="PTHR46481:SF11">
    <property type="entry name" value="ZINC FINGER BED DOMAIN-CONTAINING PROTEIN RICESLEEPER 2-LIKE"/>
    <property type="match status" value="1"/>
</dbReference>
<evidence type="ECO:0000256" key="9">
    <source>
        <dbReference type="ARBA" id="ARBA00023242"/>
    </source>
</evidence>
<evidence type="ECO:0000256" key="8">
    <source>
        <dbReference type="ARBA" id="ARBA00023163"/>
    </source>
</evidence>
<sequence>MEAEEEQSAQVQGQPGRRPRRVARRRSGVYEHFTRFSDGDGNDRARCTRCQLVLGASTRNGTSTLWTHVRICWGEEAAAAARRAPRPPVPGASSPSRSRGSSSRGHRETDGLRDKSASGADLARMIALHGYDPSFVEDGYFRSFVRRLNPEFEVPSRVAIEEMCDGIFDEARRHSFSRIRRAPGRVSLAVGKAKTPEAGEVTYIACHFIDDQWNLHKVVLDAFMDDADSEGPISGASSVFGDPVDVAEIVISEHEDRLSMVAYDITDCDFHPELKDYIDQDINSYASKLSRTTATYVDAVLHSIARCFLPAPHFTRDIISWNMIRLNLTRQERLQLLSELDLDLEWAFGERWCACYCSLQVLSKPGFAVQLVVEDPRVQLLCKVWEQVYSGIQRISASTSPTSNLCLAELLKTREILHSELARVRGDNAELQEINGNNLYRGKNVVDVLIRASNILDEAIQDSYLIWSVPLALDPRYKLRYIRFRFEKAFGSEAAKFVSEVTTKINNMYAAYIEEYGADQSDSANPMSDTSSADPWDQEWNDHCRSEDVMAAAQSNSRNPGTQTELDRYLQEDPLAPATKDFDVLKWWKAHSSEYPMVARMARDALAMPTCSKLSSDQLAQVRSILRGYSKKPHGETFSYSSSSEGGDMIR</sequence>
<evidence type="ECO:0000256" key="10">
    <source>
        <dbReference type="PROSITE-ProRule" id="PRU00027"/>
    </source>
</evidence>
<gene>
    <name evidence="13" type="ORF">PAHAL_6G019600</name>
</gene>
<dbReference type="Pfam" id="PF14372">
    <property type="entry name" value="hAT-like_RNase-H"/>
    <property type="match status" value="1"/>
</dbReference>
<feature type="domain" description="BED-type" evidence="12">
    <location>
        <begin position="24"/>
        <end position="79"/>
    </location>
</feature>
<dbReference type="GO" id="GO:0046983">
    <property type="term" value="F:protein dimerization activity"/>
    <property type="evidence" value="ECO:0007669"/>
    <property type="project" value="InterPro"/>
</dbReference>
<dbReference type="PROSITE" id="PS50808">
    <property type="entry name" value="ZF_BED"/>
    <property type="match status" value="1"/>
</dbReference>
<keyword evidence="3" id="KW-0479">Metal-binding</keyword>
<proteinExistence type="predicted"/>
<dbReference type="SUPFAM" id="SSF53098">
    <property type="entry name" value="Ribonuclease H-like"/>
    <property type="match status" value="1"/>
</dbReference>
<dbReference type="InterPro" id="IPR008906">
    <property type="entry name" value="HATC_C_dom"/>
</dbReference>
<feature type="compositionally biased region" description="Basic and acidic residues" evidence="11">
    <location>
        <begin position="105"/>
        <end position="116"/>
    </location>
</feature>
<dbReference type="Proteomes" id="UP000243499">
    <property type="component" value="Chromosome 6"/>
</dbReference>
<evidence type="ECO:0000256" key="11">
    <source>
        <dbReference type="SAM" id="MobiDB-lite"/>
    </source>
</evidence>
<keyword evidence="5" id="KW-0862">Zinc</keyword>
<feature type="compositionally biased region" description="Low complexity" evidence="11">
    <location>
        <begin position="91"/>
        <end position="103"/>
    </location>
</feature>
<feature type="region of interest" description="Disordered" evidence="11">
    <location>
        <begin position="1"/>
        <end position="26"/>
    </location>
</feature>
<name>A0A2T8IEX5_9POAL</name>
<dbReference type="GO" id="GO:0009791">
    <property type="term" value="P:post-embryonic development"/>
    <property type="evidence" value="ECO:0007669"/>
    <property type="project" value="UniProtKB-ARBA"/>
</dbReference>
<keyword evidence="4 10" id="KW-0863">Zinc-finger</keyword>
<dbReference type="EMBL" id="CM008051">
    <property type="protein sequence ID" value="PVH36198.1"/>
    <property type="molecule type" value="Genomic_DNA"/>
</dbReference>
<dbReference type="PANTHER" id="PTHR46481">
    <property type="entry name" value="ZINC FINGER BED DOMAIN-CONTAINING PROTEIN 4"/>
    <property type="match status" value="1"/>
</dbReference>
<dbReference type="GO" id="GO:0008270">
    <property type="term" value="F:zinc ion binding"/>
    <property type="evidence" value="ECO:0007669"/>
    <property type="project" value="UniProtKB-KW"/>
</dbReference>
<evidence type="ECO:0000256" key="1">
    <source>
        <dbReference type="ARBA" id="ARBA00004123"/>
    </source>
</evidence>
<evidence type="ECO:0000256" key="3">
    <source>
        <dbReference type="ARBA" id="ARBA00022723"/>
    </source>
</evidence>
<dbReference type="SMART" id="SM00614">
    <property type="entry name" value="ZnF_BED"/>
    <property type="match status" value="1"/>
</dbReference>
<dbReference type="InterPro" id="IPR012337">
    <property type="entry name" value="RNaseH-like_sf"/>
</dbReference>
<dbReference type="GO" id="GO:0005634">
    <property type="term" value="C:nucleus"/>
    <property type="evidence" value="ECO:0007669"/>
    <property type="project" value="UniProtKB-SubCell"/>
</dbReference>